<dbReference type="RefSeq" id="WP_138446451.1">
    <property type="nucleotide sequence ID" value="NZ_VBUT01000002.1"/>
</dbReference>
<reference evidence="2 3" key="1">
    <citation type="submission" date="2019-05" db="EMBL/GenBank/DDBJ databases">
        <title>Genomes sequences of two Nocardia cyriacigeorgica environmental isolates, type strains Nocardia asteroides ATCC 19247 and Nocardia cyriacigeorgica DSM 44484.</title>
        <authorList>
            <person name="Vautrin F."/>
            <person name="Bergeron E."/>
            <person name="Dubost A."/>
            <person name="Abrouk D."/>
            <person name="Rodriguez Nava V."/>
            <person name="Pujic P."/>
        </authorList>
    </citation>
    <scope>NUCLEOTIDE SEQUENCE [LARGE SCALE GENOMIC DNA]</scope>
    <source>
        <strain evidence="2 3">EML 446</strain>
    </source>
</reference>
<sequence>MLEPIRPASGGATIRGGAAPGYHRAVSAFARFFAGGRGGGALTVYHRGTPVVDVWTGTADADGTEWQKNTGAVSWSTSKGITATVMHRLAARGLLDYHAPVAEYWPEFAAKGKKSITVAEVLSHRAGLSRIGPLARSTSEMLDHLVMEDRLAAAAPDRFRGVPAYHAITYGWLAAGIARAVTGKGMAELYRTELAEPLGIDGLYLGAPPADSAVTVATLSGSSLPLGLWNAEQVLRTTTRLIGPGTGFIRSIYAAGIADLAAGPQAPILRTEMPAANGVFTARALAAVYNILATDNALLSRRRVRAASRVQTYLPDRNLLLPMGWRLGYHSWPIPGAPRGFGHVGLVGSGGWVDPDNELAVGFVHNWLPEAAKLPRDQLILARLLAPIVRAATAPAAENRGRQAKAG</sequence>
<dbReference type="InterPro" id="IPR001466">
    <property type="entry name" value="Beta-lactam-related"/>
</dbReference>
<dbReference type="SUPFAM" id="SSF56601">
    <property type="entry name" value="beta-lactamase/transpeptidase-like"/>
    <property type="match status" value="1"/>
</dbReference>
<comment type="caution">
    <text evidence="2">The sequence shown here is derived from an EMBL/GenBank/DDBJ whole genome shotgun (WGS) entry which is preliminary data.</text>
</comment>
<organism evidence="2 3">
    <name type="scientific">Nocardia cyriacigeorgica</name>
    <dbReference type="NCBI Taxonomy" id="135487"/>
    <lineage>
        <taxon>Bacteria</taxon>
        <taxon>Bacillati</taxon>
        <taxon>Actinomycetota</taxon>
        <taxon>Actinomycetes</taxon>
        <taxon>Mycobacteriales</taxon>
        <taxon>Nocardiaceae</taxon>
        <taxon>Nocardia</taxon>
    </lineage>
</organism>
<evidence type="ECO:0000313" key="2">
    <source>
        <dbReference type="EMBL" id="TLF80801.1"/>
    </source>
</evidence>
<evidence type="ECO:0000313" key="3">
    <source>
        <dbReference type="Proteomes" id="UP000306378"/>
    </source>
</evidence>
<protein>
    <submittedName>
        <fullName evidence="2">Beta-lactamase family protein</fullName>
    </submittedName>
</protein>
<accession>A0A5R8NX37</accession>
<dbReference type="Pfam" id="PF00144">
    <property type="entry name" value="Beta-lactamase"/>
    <property type="match status" value="1"/>
</dbReference>
<dbReference type="Proteomes" id="UP000306378">
    <property type="component" value="Unassembled WGS sequence"/>
</dbReference>
<gene>
    <name evidence="2" type="ORF">FEK34_03645</name>
</gene>
<dbReference type="PANTHER" id="PTHR43319:SF3">
    <property type="entry name" value="BETA-LACTAMASE-RELATED DOMAIN-CONTAINING PROTEIN"/>
    <property type="match status" value="1"/>
</dbReference>
<dbReference type="EMBL" id="VBUT01000002">
    <property type="protein sequence ID" value="TLF80801.1"/>
    <property type="molecule type" value="Genomic_DNA"/>
</dbReference>
<dbReference type="AlphaFoldDB" id="A0A5R8NX37"/>
<dbReference type="PANTHER" id="PTHR43319">
    <property type="entry name" value="BETA-LACTAMASE-RELATED"/>
    <property type="match status" value="1"/>
</dbReference>
<feature type="domain" description="Beta-lactamase-related" evidence="1">
    <location>
        <begin position="34"/>
        <end position="375"/>
    </location>
</feature>
<evidence type="ECO:0000259" key="1">
    <source>
        <dbReference type="Pfam" id="PF00144"/>
    </source>
</evidence>
<name>A0A5R8NX37_9NOCA</name>
<dbReference type="InterPro" id="IPR012338">
    <property type="entry name" value="Beta-lactam/transpept-like"/>
</dbReference>
<dbReference type="InterPro" id="IPR052907">
    <property type="entry name" value="Beta-lactamase/esterase"/>
</dbReference>
<dbReference type="Gene3D" id="3.40.710.10">
    <property type="entry name" value="DD-peptidase/beta-lactamase superfamily"/>
    <property type="match status" value="1"/>
</dbReference>
<proteinExistence type="predicted"/>